<keyword evidence="3" id="KW-1185">Reference proteome</keyword>
<comment type="caution">
    <text evidence="2">The sequence shown here is derived from an EMBL/GenBank/DDBJ whole genome shotgun (WGS) entry which is preliminary data.</text>
</comment>
<sequence>MTMSFDDLLGTEITPLKRGPGRPRGPNYVPPPDQDKRPRFNDLTGVTIPWLARMFKKSRATVQTSLQNCEPIGSKGGGPLYDLSEAASYLVVPRRDVRDFMKTITVKDLPQELRETFWNAKIKEAKFRVIAGELWPTQSVLDVLGETFKTIKTTTQLWTDTIDETTGLTNEQRDMLIKLSDRLMADLHEALIVNAKASATESFLSELDDESA</sequence>
<evidence type="ECO:0000313" key="2">
    <source>
        <dbReference type="EMBL" id="MFC5394413.1"/>
    </source>
</evidence>
<accession>A0ABW0HB29</accession>
<proteinExistence type="predicted"/>
<dbReference type="EMBL" id="JBHSLV010000030">
    <property type="protein sequence ID" value="MFC5394413.1"/>
    <property type="molecule type" value="Genomic_DNA"/>
</dbReference>
<dbReference type="RefSeq" id="WP_377009700.1">
    <property type="nucleotide sequence ID" value="NZ_JBHSLV010000030.1"/>
</dbReference>
<organism evidence="2 3">
    <name type="scientific">Bosea vestrisii</name>
    <dbReference type="NCBI Taxonomy" id="151416"/>
    <lineage>
        <taxon>Bacteria</taxon>
        <taxon>Pseudomonadati</taxon>
        <taxon>Pseudomonadota</taxon>
        <taxon>Alphaproteobacteria</taxon>
        <taxon>Hyphomicrobiales</taxon>
        <taxon>Boseaceae</taxon>
        <taxon>Bosea</taxon>
    </lineage>
</organism>
<reference evidence="3" key="1">
    <citation type="journal article" date="2019" name="Int. J. Syst. Evol. Microbiol.">
        <title>The Global Catalogue of Microorganisms (GCM) 10K type strain sequencing project: providing services to taxonomists for standard genome sequencing and annotation.</title>
        <authorList>
            <consortium name="The Broad Institute Genomics Platform"/>
            <consortium name="The Broad Institute Genome Sequencing Center for Infectious Disease"/>
            <person name="Wu L."/>
            <person name="Ma J."/>
        </authorList>
    </citation>
    <scope>NUCLEOTIDE SEQUENCE [LARGE SCALE GENOMIC DNA]</scope>
    <source>
        <strain evidence="3">CGMCC 1.16326</strain>
    </source>
</reference>
<gene>
    <name evidence="2" type="ORF">ACFPPC_17370</name>
</gene>
<evidence type="ECO:0000313" key="3">
    <source>
        <dbReference type="Proteomes" id="UP001596104"/>
    </source>
</evidence>
<evidence type="ECO:0008006" key="4">
    <source>
        <dbReference type="Google" id="ProtNLM"/>
    </source>
</evidence>
<dbReference type="Proteomes" id="UP001596104">
    <property type="component" value="Unassembled WGS sequence"/>
</dbReference>
<protein>
    <recommendedName>
        <fullName evidence="4">Terminase small subunit</fullName>
    </recommendedName>
</protein>
<feature type="region of interest" description="Disordered" evidence="1">
    <location>
        <begin position="1"/>
        <end position="40"/>
    </location>
</feature>
<evidence type="ECO:0000256" key="1">
    <source>
        <dbReference type="SAM" id="MobiDB-lite"/>
    </source>
</evidence>
<name>A0ABW0HB29_9HYPH</name>